<feature type="compositionally biased region" description="Basic and acidic residues" evidence="1">
    <location>
        <begin position="205"/>
        <end position="225"/>
    </location>
</feature>
<sequence>MMPRGTSVGKKCGIDPFVIDNLDLENVVERTIAFNEGKELPPDTNEEPLPPKEPEPDTPMSKRTFQKDENDNTSTKPPSEACPLLYQPSIRSKISIQTSDLIIQNPTFETISQNSSAFAVNMTPFLNEREIVAIDIDDPEEFIEEPAINFHKPLVVTRMNAIEVPQNSEIALPQDLSPFTPIMIFEDSEPMRQERRRSTLTRTPSAEEPKKFKEKREKYGRDPQKLYETYQEEWGRLERLGTKLATRRRSVLVSPTPSPQHTGSPTEQMSPGTSRKA</sequence>
<feature type="region of interest" description="Disordered" evidence="1">
    <location>
        <begin position="188"/>
        <end position="226"/>
    </location>
</feature>
<feature type="compositionally biased region" description="Polar residues" evidence="1">
    <location>
        <begin position="253"/>
        <end position="277"/>
    </location>
</feature>
<proteinExistence type="predicted"/>
<name>A0A914PSN1_9BILA</name>
<keyword evidence="2" id="KW-1185">Reference proteome</keyword>
<evidence type="ECO:0000313" key="3">
    <source>
        <dbReference type="WBParaSite" id="PDA_v2.g2169.t1"/>
    </source>
</evidence>
<feature type="region of interest" description="Disordered" evidence="1">
    <location>
        <begin position="33"/>
        <end position="84"/>
    </location>
</feature>
<dbReference type="AlphaFoldDB" id="A0A914PSN1"/>
<evidence type="ECO:0000256" key="1">
    <source>
        <dbReference type="SAM" id="MobiDB-lite"/>
    </source>
</evidence>
<reference evidence="3" key="1">
    <citation type="submission" date="2022-11" db="UniProtKB">
        <authorList>
            <consortium name="WormBaseParasite"/>
        </authorList>
    </citation>
    <scope>IDENTIFICATION</scope>
</reference>
<dbReference type="WBParaSite" id="PDA_v2.g2169.t1">
    <property type="protein sequence ID" value="PDA_v2.g2169.t1"/>
    <property type="gene ID" value="PDA_v2.g2169"/>
</dbReference>
<dbReference type="Proteomes" id="UP000887578">
    <property type="component" value="Unplaced"/>
</dbReference>
<protein>
    <submittedName>
        <fullName evidence="3">Uncharacterized protein</fullName>
    </submittedName>
</protein>
<organism evidence="2 3">
    <name type="scientific">Panagrolaimus davidi</name>
    <dbReference type="NCBI Taxonomy" id="227884"/>
    <lineage>
        <taxon>Eukaryota</taxon>
        <taxon>Metazoa</taxon>
        <taxon>Ecdysozoa</taxon>
        <taxon>Nematoda</taxon>
        <taxon>Chromadorea</taxon>
        <taxon>Rhabditida</taxon>
        <taxon>Tylenchina</taxon>
        <taxon>Panagrolaimomorpha</taxon>
        <taxon>Panagrolaimoidea</taxon>
        <taxon>Panagrolaimidae</taxon>
        <taxon>Panagrolaimus</taxon>
    </lineage>
</organism>
<evidence type="ECO:0000313" key="2">
    <source>
        <dbReference type="Proteomes" id="UP000887578"/>
    </source>
</evidence>
<feature type="region of interest" description="Disordered" evidence="1">
    <location>
        <begin position="245"/>
        <end position="277"/>
    </location>
</feature>
<accession>A0A914PSN1</accession>